<evidence type="ECO:0000313" key="17">
    <source>
        <dbReference type="Proteomes" id="UP001565368"/>
    </source>
</evidence>
<comment type="caution">
    <text evidence="16">The sequence shown here is derived from an EMBL/GenBank/DDBJ whole genome shotgun (WGS) entry which is preliminary data.</text>
</comment>
<dbReference type="PANTHER" id="PTHR11709">
    <property type="entry name" value="MULTI-COPPER OXIDASE"/>
    <property type="match status" value="1"/>
</dbReference>
<feature type="domain" description="Plastocyanin-like" evidence="14">
    <location>
        <begin position="503"/>
        <end position="601"/>
    </location>
</feature>
<feature type="domain" description="Plastocyanin-like" evidence="15">
    <location>
        <begin position="63"/>
        <end position="108"/>
    </location>
</feature>
<reference evidence="16 17" key="1">
    <citation type="submission" date="2023-08" db="EMBL/GenBank/DDBJ databases">
        <title>Annotated Genome Sequence of Vanrija albida AlHP1.</title>
        <authorList>
            <person name="Herzog R."/>
        </authorList>
    </citation>
    <scope>NUCLEOTIDE SEQUENCE [LARGE SCALE GENOMIC DNA]</scope>
    <source>
        <strain evidence="16 17">AlHP1</strain>
    </source>
</reference>
<dbReference type="PROSITE" id="PS00080">
    <property type="entry name" value="MULTICOPPER_OXIDASE2"/>
    <property type="match status" value="1"/>
</dbReference>
<keyword evidence="11" id="KW-0325">Glycoprotein</keyword>
<dbReference type="InterPro" id="IPR002355">
    <property type="entry name" value="Cu_oxidase_Cu_BS"/>
</dbReference>
<feature type="signal peptide" evidence="12">
    <location>
        <begin position="1"/>
        <end position="44"/>
    </location>
</feature>
<evidence type="ECO:0000256" key="7">
    <source>
        <dbReference type="ARBA" id="ARBA00022723"/>
    </source>
</evidence>
<evidence type="ECO:0000313" key="16">
    <source>
        <dbReference type="EMBL" id="KAL1406336.1"/>
    </source>
</evidence>
<keyword evidence="12" id="KW-0732">Signal</keyword>
<evidence type="ECO:0000256" key="11">
    <source>
        <dbReference type="ARBA" id="ARBA00023180"/>
    </source>
</evidence>
<feature type="domain" description="Plastocyanin-like" evidence="13">
    <location>
        <begin position="210"/>
        <end position="357"/>
    </location>
</feature>
<proteinExistence type="inferred from homology"/>
<dbReference type="Proteomes" id="UP001565368">
    <property type="component" value="Unassembled WGS sequence"/>
</dbReference>
<comment type="catalytic activity">
    <reaction evidence="1">
        <text>4 hydroquinone + O2 = 4 benzosemiquinone + 2 H2O</text>
        <dbReference type="Rhea" id="RHEA:11276"/>
        <dbReference type="ChEBI" id="CHEBI:15377"/>
        <dbReference type="ChEBI" id="CHEBI:15379"/>
        <dbReference type="ChEBI" id="CHEBI:17594"/>
        <dbReference type="ChEBI" id="CHEBI:17977"/>
        <dbReference type="EC" id="1.10.3.2"/>
    </reaction>
</comment>
<sequence>MGHHGRYAMGHHGRHASRTLLAGALLVLLTLALWQLSSPPSGRGHRFGASRPRVRAHTLTVTAGRGAPNGVERPMLLINGAFPGPLITASVGDTLRITVHNALPPNTSTWDSTYRDLFSTRVDAFLPPGAESALALHFHGLSMRGTPGADGAPGFSGRAIPAGSSAVYEFTLGPEDAGTHWYHSHAGMQRSDGVFGGLVVRGDEAPTADEHTILLGDWYHTPGIDQLAWFLSRRSLGFEPTPDAVLVNGRGVYDCAQEMRPGVREACDERKGGYSEVGLVAGRRARLRLVNTGAVGHLTLSLDGHVLTVVAADGTPIVPFTTTRLSIAPGQRYDVLVDPRAGAFWLRAALDPECFNVPNPSAVYEGAAVVRVRGGREPRGLPTSEGWVPGGDGDAMAGACHDAPMHLLAPRTPPALPTAYAISTTVTVTMPKLDTQGLVPVSYMNRTSWRASDTPLLESFAASEAPAPVFPLDPYAAAPARGALPFDPQTQMVLYAPSNNGTAPWIELVINNSDEAPHPFHLHGHKFAVLASAEAAVGWGAYGGDAVPQTGLVLRDTFSIPRRGWARLVWQMDNPGVWALHCHVLVHMASGMAMAVVDRPEVLAAGVAGRL</sequence>
<protein>
    <recommendedName>
        <fullName evidence="5">laccase</fullName>
        <ecNumber evidence="5">1.10.3.2</ecNumber>
    </recommendedName>
</protein>
<dbReference type="InterPro" id="IPR045087">
    <property type="entry name" value="Cu-oxidase_fam"/>
</dbReference>
<evidence type="ECO:0000256" key="5">
    <source>
        <dbReference type="ARBA" id="ARBA00012297"/>
    </source>
</evidence>
<dbReference type="GeneID" id="95989078"/>
<dbReference type="PROSITE" id="PS00079">
    <property type="entry name" value="MULTICOPPER_OXIDASE1"/>
    <property type="match status" value="1"/>
</dbReference>
<keyword evidence="10" id="KW-1015">Disulfide bond</keyword>
<keyword evidence="6" id="KW-0964">Secreted</keyword>
<evidence type="ECO:0000256" key="8">
    <source>
        <dbReference type="ARBA" id="ARBA00023002"/>
    </source>
</evidence>
<feature type="domain" description="Plastocyanin-like" evidence="15">
    <location>
        <begin position="133"/>
        <end position="203"/>
    </location>
</feature>
<gene>
    <name evidence="16" type="ORF">Q8F55_008035</name>
</gene>
<evidence type="ECO:0000259" key="15">
    <source>
        <dbReference type="Pfam" id="PF07732"/>
    </source>
</evidence>
<dbReference type="SUPFAM" id="SSF49503">
    <property type="entry name" value="Cupredoxins"/>
    <property type="match status" value="3"/>
</dbReference>
<dbReference type="Pfam" id="PF07732">
    <property type="entry name" value="Cu-oxidase_3"/>
    <property type="match status" value="2"/>
</dbReference>
<evidence type="ECO:0000256" key="10">
    <source>
        <dbReference type="ARBA" id="ARBA00023157"/>
    </source>
</evidence>
<evidence type="ECO:0000256" key="1">
    <source>
        <dbReference type="ARBA" id="ARBA00000349"/>
    </source>
</evidence>
<dbReference type="EMBL" id="JBBXJM010000006">
    <property type="protein sequence ID" value="KAL1406336.1"/>
    <property type="molecule type" value="Genomic_DNA"/>
</dbReference>
<dbReference type="RefSeq" id="XP_069206280.1">
    <property type="nucleotide sequence ID" value="XM_069356439.1"/>
</dbReference>
<comment type="similarity">
    <text evidence="4">Belongs to the multicopper oxidase family.</text>
</comment>
<dbReference type="InterPro" id="IPR001117">
    <property type="entry name" value="Cu-oxidase_2nd"/>
</dbReference>
<comment type="cofactor">
    <cofactor evidence="2">
        <name>Cu cation</name>
        <dbReference type="ChEBI" id="CHEBI:23378"/>
    </cofactor>
</comment>
<dbReference type="Pfam" id="PF07731">
    <property type="entry name" value="Cu-oxidase_2"/>
    <property type="match status" value="1"/>
</dbReference>
<dbReference type="Pfam" id="PF00394">
    <property type="entry name" value="Cu-oxidase"/>
    <property type="match status" value="1"/>
</dbReference>
<keyword evidence="7" id="KW-0479">Metal-binding</keyword>
<feature type="chain" id="PRO_5046972257" description="laccase" evidence="12">
    <location>
        <begin position="45"/>
        <end position="611"/>
    </location>
</feature>
<organism evidence="16 17">
    <name type="scientific">Vanrija albida</name>
    <dbReference type="NCBI Taxonomy" id="181172"/>
    <lineage>
        <taxon>Eukaryota</taxon>
        <taxon>Fungi</taxon>
        <taxon>Dikarya</taxon>
        <taxon>Basidiomycota</taxon>
        <taxon>Agaricomycotina</taxon>
        <taxon>Tremellomycetes</taxon>
        <taxon>Trichosporonales</taxon>
        <taxon>Trichosporonaceae</taxon>
        <taxon>Vanrija</taxon>
    </lineage>
</organism>
<name>A0ABR3PVG9_9TREE</name>
<evidence type="ECO:0000259" key="13">
    <source>
        <dbReference type="Pfam" id="PF00394"/>
    </source>
</evidence>
<dbReference type="EC" id="1.10.3.2" evidence="5"/>
<dbReference type="InterPro" id="IPR033138">
    <property type="entry name" value="Cu_oxidase_CS"/>
</dbReference>
<dbReference type="InterPro" id="IPR008972">
    <property type="entry name" value="Cupredoxin"/>
</dbReference>
<evidence type="ECO:0000256" key="3">
    <source>
        <dbReference type="ARBA" id="ARBA00004613"/>
    </source>
</evidence>
<evidence type="ECO:0000256" key="4">
    <source>
        <dbReference type="ARBA" id="ARBA00010609"/>
    </source>
</evidence>
<evidence type="ECO:0000256" key="2">
    <source>
        <dbReference type="ARBA" id="ARBA00001935"/>
    </source>
</evidence>
<keyword evidence="17" id="KW-1185">Reference proteome</keyword>
<evidence type="ECO:0000259" key="14">
    <source>
        <dbReference type="Pfam" id="PF07731"/>
    </source>
</evidence>
<keyword evidence="9" id="KW-0186">Copper</keyword>
<comment type="subcellular location">
    <subcellularLocation>
        <location evidence="3">Secreted</location>
    </subcellularLocation>
</comment>
<dbReference type="PANTHER" id="PTHR11709:SF394">
    <property type="entry name" value="FI03373P-RELATED"/>
    <property type="match status" value="1"/>
</dbReference>
<evidence type="ECO:0000256" key="12">
    <source>
        <dbReference type="SAM" id="SignalP"/>
    </source>
</evidence>
<evidence type="ECO:0000256" key="6">
    <source>
        <dbReference type="ARBA" id="ARBA00022525"/>
    </source>
</evidence>
<dbReference type="Gene3D" id="2.60.40.420">
    <property type="entry name" value="Cupredoxins - blue copper proteins"/>
    <property type="match status" value="3"/>
</dbReference>
<dbReference type="InterPro" id="IPR011706">
    <property type="entry name" value="Cu-oxidase_C"/>
</dbReference>
<evidence type="ECO:0000256" key="9">
    <source>
        <dbReference type="ARBA" id="ARBA00023008"/>
    </source>
</evidence>
<keyword evidence="8" id="KW-0560">Oxidoreductase</keyword>
<dbReference type="InterPro" id="IPR011707">
    <property type="entry name" value="Cu-oxidase-like_N"/>
</dbReference>
<accession>A0ABR3PVG9</accession>